<name>A0AAD2D1F8_EUPCR</name>
<keyword evidence="1" id="KW-0812">Transmembrane</keyword>
<dbReference type="AlphaFoldDB" id="A0AAD2D1F8"/>
<evidence type="ECO:0008006" key="4">
    <source>
        <dbReference type="Google" id="ProtNLM"/>
    </source>
</evidence>
<evidence type="ECO:0000313" key="3">
    <source>
        <dbReference type="Proteomes" id="UP001295684"/>
    </source>
</evidence>
<evidence type="ECO:0000256" key="1">
    <source>
        <dbReference type="SAM" id="Phobius"/>
    </source>
</evidence>
<feature type="transmembrane region" description="Helical" evidence="1">
    <location>
        <begin position="53"/>
        <end position="74"/>
    </location>
</feature>
<protein>
    <recommendedName>
        <fullName evidence="4">EamA domain-containing protein</fullName>
    </recommendedName>
</protein>
<evidence type="ECO:0000313" key="2">
    <source>
        <dbReference type="EMBL" id="CAI2376730.1"/>
    </source>
</evidence>
<gene>
    <name evidence="2" type="ORF">ECRASSUSDP1_LOCUS18103</name>
</gene>
<feature type="transmembrane region" description="Helical" evidence="1">
    <location>
        <begin position="151"/>
        <end position="177"/>
    </location>
</feature>
<reference evidence="2" key="1">
    <citation type="submission" date="2023-07" db="EMBL/GenBank/DDBJ databases">
        <authorList>
            <consortium name="AG Swart"/>
            <person name="Singh M."/>
            <person name="Singh A."/>
            <person name="Seah K."/>
            <person name="Emmerich C."/>
        </authorList>
    </citation>
    <scope>NUCLEOTIDE SEQUENCE</scope>
    <source>
        <strain evidence="2">DP1</strain>
    </source>
</reference>
<dbReference type="EMBL" id="CAMPGE010018300">
    <property type="protein sequence ID" value="CAI2376730.1"/>
    <property type="molecule type" value="Genomic_DNA"/>
</dbReference>
<feature type="transmembrane region" description="Helical" evidence="1">
    <location>
        <begin position="23"/>
        <end position="41"/>
    </location>
</feature>
<accession>A0AAD2D1F8</accession>
<keyword evidence="1" id="KW-1133">Transmembrane helix</keyword>
<sequence length="178" mass="20045">MNPLITAILTYFILKETRICRDILYLIGTFGGIIVINLARIGEKGVSDSENNYLKGLLLTLVGLIFRSSAPVAIKHISKYVHSLCSPFYFSLRMFSHAVLLLIFCREYLYFEHYDLKTVLLFSESSIANYGAQTASSAAYSYEKATVLAPVSYVITCGLLLIDCFLFGYDFNLVFIIQ</sequence>
<comment type="caution">
    <text evidence="2">The sequence shown here is derived from an EMBL/GenBank/DDBJ whole genome shotgun (WGS) entry which is preliminary data.</text>
</comment>
<proteinExistence type="predicted"/>
<keyword evidence="1" id="KW-0472">Membrane</keyword>
<dbReference type="Proteomes" id="UP001295684">
    <property type="component" value="Unassembled WGS sequence"/>
</dbReference>
<feature type="transmembrane region" description="Helical" evidence="1">
    <location>
        <begin position="94"/>
        <end position="111"/>
    </location>
</feature>
<organism evidence="2 3">
    <name type="scientific">Euplotes crassus</name>
    <dbReference type="NCBI Taxonomy" id="5936"/>
    <lineage>
        <taxon>Eukaryota</taxon>
        <taxon>Sar</taxon>
        <taxon>Alveolata</taxon>
        <taxon>Ciliophora</taxon>
        <taxon>Intramacronucleata</taxon>
        <taxon>Spirotrichea</taxon>
        <taxon>Hypotrichia</taxon>
        <taxon>Euplotida</taxon>
        <taxon>Euplotidae</taxon>
        <taxon>Moneuplotes</taxon>
    </lineage>
</organism>
<keyword evidence="3" id="KW-1185">Reference proteome</keyword>